<feature type="region of interest" description="Disordered" evidence="1">
    <location>
        <begin position="38"/>
        <end position="69"/>
    </location>
</feature>
<feature type="compositionally biased region" description="Acidic residues" evidence="1">
    <location>
        <begin position="58"/>
        <end position="69"/>
    </location>
</feature>
<dbReference type="EMBL" id="JBANAX010000837">
    <property type="protein sequence ID" value="KAL1191966.1"/>
    <property type="molecule type" value="Genomic_DNA"/>
</dbReference>
<organism evidence="2 3">
    <name type="scientific">Cardamine amara subsp. amara</name>
    <dbReference type="NCBI Taxonomy" id="228776"/>
    <lineage>
        <taxon>Eukaryota</taxon>
        <taxon>Viridiplantae</taxon>
        <taxon>Streptophyta</taxon>
        <taxon>Embryophyta</taxon>
        <taxon>Tracheophyta</taxon>
        <taxon>Spermatophyta</taxon>
        <taxon>Magnoliopsida</taxon>
        <taxon>eudicotyledons</taxon>
        <taxon>Gunneridae</taxon>
        <taxon>Pentapetalae</taxon>
        <taxon>rosids</taxon>
        <taxon>malvids</taxon>
        <taxon>Brassicales</taxon>
        <taxon>Brassicaceae</taxon>
        <taxon>Cardamineae</taxon>
        <taxon>Cardamine</taxon>
    </lineage>
</organism>
<accession>A0ABD0ZBC2</accession>
<protein>
    <submittedName>
        <fullName evidence="2">Uncharacterized protein</fullName>
    </submittedName>
</protein>
<dbReference type="Proteomes" id="UP001558713">
    <property type="component" value="Unassembled WGS sequence"/>
</dbReference>
<evidence type="ECO:0000313" key="2">
    <source>
        <dbReference type="EMBL" id="KAL1191966.1"/>
    </source>
</evidence>
<name>A0ABD0ZBC2_CARAN</name>
<sequence length="129" mass="15011">MMISMEALAMAGADFQEWGLSIEEWELQESVVPPHLLAYDSEEEEEDSKVEEDHRYEDEDEDDYHQDDDGDRVFNVLAVKQTVTCDIRASVGKLIEQSIAHIFVHLKHIKFLTLLLENFLLSHVLYFLL</sequence>
<evidence type="ECO:0000313" key="3">
    <source>
        <dbReference type="Proteomes" id="UP001558713"/>
    </source>
</evidence>
<evidence type="ECO:0000256" key="1">
    <source>
        <dbReference type="SAM" id="MobiDB-lite"/>
    </source>
</evidence>
<comment type="caution">
    <text evidence="2">The sequence shown here is derived from an EMBL/GenBank/DDBJ whole genome shotgun (WGS) entry which is preliminary data.</text>
</comment>
<dbReference type="AlphaFoldDB" id="A0ABD0ZBC2"/>
<reference evidence="2 3" key="1">
    <citation type="submission" date="2024-04" db="EMBL/GenBank/DDBJ databases">
        <title>Genome assembly C_amara_ONT_v2.</title>
        <authorList>
            <person name="Yant L."/>
            <person name="Moore C."/>
            <person name="Slenker M."/>
        </authorList>
    </citation>
    <scope>NUCLEOTIDE SEQUENCE [LARGE SCALE GENOMIC DNA]</scope>
    <source>
        <tissue evidence="2">Leaf</tissue>
    </source>
</reference>
<feature type="compositionally biased region" description="Acidic residues" evidence="1">
    <location>
        <begin position="40"/>
        <end position="50"/>
    </location>
</feature>
<keyword evidence="3" id="KW-1185">Reference proteome</keyword>
<gene>
    <name evidence="2" type="ORF">V5N11_003803</name>
</gene>
<proteinExistence type="predicted"/>